<keyword evidence="3" id="KW-1185">Reference proteome</keyword>
<dbReference type="Pfam" id="PF07418">
    <property type="entry name" value="PCEMA1"/>
    <property type="match status" value="1"/>
</dbReference>
<dbReference type="OrthoDB" id="372772at2759"/>
<feature type="signal peptide" evidence="1">
    <location>
        <begin position="1"/>
        <end position="19"/>
    </location>
</feature>
<evidence type="ECO:0000313" key="3">
    <source>
        <dbReference type="Proteomes" id="UP000071118"/>
    </source>
</evidence>
<sequence>MKIISLGLISSILFSIVLAKNSSESESTTGCFPFCRKKTKKGHKTADELVEGKDEYNPDLPNLKFIEEFEPMTLEGCKGRLKELDDPFVSETDGMIIDEVTGFSRRKNDSVLSGWYVRPYEEDYDHMIKLNFIPLSEYYQRKQKNAHKQSGTYTPICRMSEKQEINTIHENDSNILHEDKENENKIEEKDELEEKSIAQLFPEDREDDKKIKEIVRRLYRVWKKDKAEIDKTEIDKTEMKKMEEKKMKKIERKKKMTKLMNKIKCWN</sequence>
<reference evidence="2 3" key="1">
    <citation type="journal article" date="2014" name="BMC Biol.">
        <title>A comprehensive evaluation of rodent malaria parasite genomes and gene expression.</title>
        <authorList>
            <person name="Otto T.D."/>
            <person name="Bohme U."/>
            <person name="Jackson A.P."/>
            <person name="Hunt M."/>
            <person name="Franke-Fayard B."/>
            <person name="Hoeijmakers W.A."/>
            <person name="Religa A.A."/>
            <person name="Robertson L."/>
            <person name="Sanders M."/>
            <person name="Ogun S.A."/>
            <person name="Cunningham D."/>
            <person name="Erhart A."/>
            <person name="Billker O."/>
            <person name="Khan S.M."/>
            <person name="Stunnenberg H.G."/>
            <person name="Langhorne J."/>
            <person name="Holder A.A."/>
            <person name="Waters A.P."/>
            <person name="Newbold C.I."/>
            <person name="Pain A."/>
            <person name="Berriman M."/>
            <person name="Janse C.J."/>
        </authorList>
    </citation>
    <scope>NUCLEOTIDE SEQUENCE [LARGE SCALE GENOMIC DNA]</scope>
    <source>
        <strain evidence="2 3">AS</strain>
    </source>
</reference>
<proteinExistence type="predicted"/>
<dbReference type="EMBL" id="LK022882">
    <property type="protein sequence ID" value="VTZ67593.1"/>
    <property type="molecule type" value="Genomic_DNA"/>
</dbReference>
<organism evidence="2 3">
    <name type="scientific">Plasmodium chabaudi chabaudi</name>
    <dbReference type="NCBI Taxonomy" id="31271"/>
    <lineage>
        <taxon>Eukaryota</taxon>
        <taxon>Sar</taxon>
        <taxon>Alveolata</taxon>
        <taxon>Apicomplexa</taxon>
        <taxon>Aconoidasida</taxon>
        <taxon>Haemosporida</taxon>
        <taxon>Plasmodiidae</taxon>
        <taxon>Plasmodium</taxon>
        <taxon>Plasmodium (Vinckeia)</taxon>
    </lineage>
</organism>
<feature type="chain" id="PRO_5020188200" evidence="1">
    <location>
        <begin position="20"/>
        <end position="267"/>
    </location>
</feature>
<evidence type="ECO:0000256" key="1">
    <source>
        <dbReference type="SAM" id="SignalP"/>
    </source>
</evidence>
<name>A0A4V0K627_PLACU</name>
<dbReference type="RefSeq" id="XP_016655465.1">
    <property type="nucleotide sequence ID" value="XM_016798227.1"/>
</dbReference>
<dbReference type="InterPro" id="IPR010882">
    <property type="entry name" value="PCEMA1"/>
</dbReference>
<dbReference type="KEGG" id="pcb:PCHAS_0525431"/>
<dbReference type="GeneID" id="27794822"/>
<keyword evidence="1" id="KW-0732">Signal</keyword>
<accession>A0A4V0K627</accession>
<protein>
    <submittedName>
        <fullName evidence="2">Erythrocyte membrane antigen 1</fullName>
    </submittedName>
</protein>
<dbReference type="AlphaFoldDB" id="A0A4V0K627"/>
<evidence type="ECO:0000313" key="2">
    <source>
        <dbReference type="EMBL" id="VTZ67593.1"/>
    </source>
</evidence>
<dbReference type="Proteomes" id="UP000071118">
    <property type="component" value="Chromosome 5"/>
</dbReference>
<gene>
    <name evidence="2" type="ORF">PCHAS_0525431</name>
</gene>
<dbReference type="VEuPathDB" id="PlasmoDB:PCHAS_0525431"/>